<name>A0AAW2DPY3_9ROSI</name>
<proteinExistence type="predicted"/>
<keyword evidence="3" id="KW-1185">Reference proteome</keyword>
<comment type="caution">
    <text evidence="2">The sequence shown here is derived from an EMBL/GenBank/DDBJ whole genome shotgun (WGS) entry which is preliminary data.</text>
</comment>
<dbReference type="InterPro" id="IPR053151">
    <property type="entry name" value="RNase_H-like"/>
</dbReference>
<dbReference type="InterPro" id="IPR044730">
    <property type="entry name" value="RNase_H-like_dom_plant"/>
</dbReference>
<dbReference type="CDD" id="cd06222">
    <property type="entry name" value="RNase_H_like"/>
    <property type="match status" value="1"/>
</dbReference>
<protein>
    <recommendedName>
        <fullName evidence="1">RNase H type-1 domain-containing protein</fullName>
    </recommendedName>
</protein>
<dbReference type="InterPro" id="IPR012337">
    <property type="entry name" value="RNaseH-like_sf"/>
</dbReference>
<evidence type="ECO:0000313" key="2">
    <source>
        <dbReference type="EMBL" id="KAL0012657.1"/>
    </source>
</evidence>
<evidence type="ECO:0000259" key="1">
    <source>
        <dbReference type="Pfam" id="PF13456"/>
    </source>
</evidence>
<dbReference type="Proteomes" id="UP001459277">
    <property type="component" value="Unassembled WGS sequence"/>
</dbReference>
<accession>A0AAW2DPY3</accession>
<gene>
    <name evidence="2" type="ORF">SO802_007765</name>
</gene>
<reference evidence="2 3" key="1">
    <citation type="submission" date="2024-01" db="EMBL/GenBank/DDBJ databases">
        <title>A telomere-to-telomere, gap-free genome of sweet tea (Lithocarpus litseifolius).</title>
        <authorList>
            <person name="Zhou J."/>
        </authorList>
    </citation>
    <scope>NUCLEOTIDE SEQUENCE [LARGE SCALE GENOMIC DNA]</scope>
    <source>
        <strain evidence="2">Zhou-2022a</strain>
        <tissue evidence="2">Leaf</tissue>
    </source>
</reference>
<dbReference type="EMBL" id="JAZDWU010000002">
    <property type="protein sequence ID" value="KAL0012657.1"/>
    <property type="molecule type" value="Genomic_DNA"/>
</dbReference>
<dbReference type="InterPro" id="IPR002156">
    <property type="entry name" value="RNaseH_domain"/>
</dbReference>
<dbReference type="PANTHER" id="PTHR47723">
    <property type="entry name" value="OS05G0353850 PROTEIN"/>
    <property type="match status" value="1"/>
</dbReference>
<evidence type="ECO:0000313" key="3">
    <source>
        <dbReference type="Proteomes" id="UP001459277"/>
    </source>
</evidence>
<feature type="domain" description="RNase H type-1" evidence="1">
    <location>
        <begin position="29"/>
        <end position="124"/>
    </location>
</feature>
<dbReference type="SUPFAM" id="SSF53098">
    <property type="entry name" value="Ribonuclease H-like"/>
    <property type="match status" value="1"/>
</dbReference>
<dbReference type="PANTHER" id="PTHR47723:SF19">
    <property type="entry name" value="POLYNUCLEOTIDYL TRANSFERASE, RIBONUCLEASE H-LIKE SUPERFAMILY PROTEIN"/>
    <property type="match status" value="1"/>
</dbReference>
<dbReference type="AlphaFoldDB" id="A0AAW2DPY3"/>
<organism evidence="2 3">
    <name type="scientific">Lithocarpus litseifolius</name>
    <dbReference type="NCBI Taxonomy" id="425828"/>
    <lineage>
        <taxon>Eukaryota</taxon>
        <taxon>Viridiplantae</taxon>
        <taxon>Streptophyta</taxon>
        <taxon>Embryophyta</taxon>
        <taxon>Tracheophyta</taxon>
        <taxon>Spermatophyta</taxon>
        <taxon>Magnoliopsida</taxon>
        <taxon>eudicotyledons</taxon>
        <taxon>Gunneridae</taxon>
        <taxon>Pentapetalae</taxon>
        <taxon>rosids</taxon>
        <taxon>fabids</taxon>
        <taxon>Fagales</taxon>
        <taxon>Fagaceae</taxon>
        <taxon>Lithocarpus</taxon>
    </lineage>
</organism>
<dbReference type="Gene3D" id="1.10.510.10">
    <property type="entry name" value="Transferase(Phosphotransferase) domain 1"/>
    <property type="match status" value="1"/>
</dbReference>
<sequence>MVHRTIINVQWNRPPANWYNLNSDESSLGNPRLAGEGGIIRNSDREWVSGYARAIGCTTSVAVEPWALRDGLNICINLNLPAVEVELDAKLVVDLLEKENPGLNGNDVLVADCKDSLKQDRQTSVLMHLLALNPKLQEEQRNLASWAQICIDRGTISKIIDPYLTNKIVPECLKVYVELAKSCICDQGIQRPTMNDVMEKLEFALKLQEQAEATKDTDSEVESFHVATTNGAPWYSNFYHGQVLESNSGTEFSTISTGLSYPGLNFVVTSITSEDVSSCTKNSSS</sequence>
<dbReference type="GO" id="GO:0004523">
    <property type="term" value="F:RNA-DNA hybrid ribonuclease activity"/>
    <property type="evidence" value="ECO:0007669"/>
    <property type="project" value="InterPro"/>
</dbReference>
<dbReference type="Pfam" id="PF13456">
    <property type="entry name" value="RVT_3"/>
    <property type="match status" value="1"/>
</dbReference>
<dbReference type="GO" id="GO:0003676">
    <property type="term" value="F:nucleic acid binding"/>
    <property type="evidence" value="ECO:0007669"/>
    <property type="project" value="InterPro"/>
</dbReference>